<comment type="caution">
    <text evidence="2">The sequence shown here is derived from an EMBL/GenBank/DDBJ whole genome shotgun (WGS) entry which is preliminary data.</text>
</comment>
<protein>
    <submittedName>
        <fullName evidence="2">Uncharacterized protein</fullName>
    </submittedName>
</protein>
<accession>K0REY8</accession>
<dbReference type="AlphaFoldDB" id="K0REY8"/>
<reference evidence="2 3" key="1">
    <citation type="journal article" date="2012" name="Genome Biol.">
        <title>Genome and low-iron response of an oceanic diatom adapted to chronic iron limitation.</title>
        <authorList>
            <person name="Lommer M."/>
            <person name="Specht M."/>
            <person name="Roy A.S."/>
            <person name="Kraemer L."/>
            <person name="Andreson R."/>
            <person name="Gutowska M.A."/>
            <person name="Wolf J."/>
            <person name="Bergner S.V."/>
            <person name="Schilhabel M.B."/>
            <person name="Klostermeier U.C."/>
            <person name="Beiko R.G."/>
            <person name="Rosenstiel P."/>
            <person name="Hippler M."/>
            <person name="Laroche J."/>
        </authorList>
    </citation>
    <scope>NUCLEOTIDE SEQUENCE [LARGE SCALE GENOMIC DNA]</scope>
    <source>
        <strain evidence="2 3">CCMP1005</strain>
    </source>
</reference>
<dbReference type="Proteomes" id="UP000266841">
    <property type="component" value="Unassembled WGS sequence"/>
</dbReference>
<evidence type="ECO:0000256" key="1">
    <source>
        <dbReference type="SAM" id="SignalP"/>
    </source>
</evidence>
<evidence type="ECO:0000313" key="3">
    <source>
        <dbReference type="Proteomes" id="UP000266841"/>
    </source>
</evidence>
<name>K0REY8_THAOC</name>
<dbReference type="EMBL" id="AGNL01040187">
    <property type="protein sequence ID" value="EJK52248.1"/>
    <property type="molecule type" value="Genomic_DNA"/>
</dbReference>
<proteinExistence type="predicted"/>
<gene>
    <name evidence="2" type="ORF">THAOC_28504</name>
</gene>
<keyword evidence="1" id="KW-0732">Signal</keyword>
<sequence length="136" mass="14780">MRAFVLLLAIGQSNSFPPRHPRPVSTSNRRFAENIMINDGVHADGNAGEKMKGGCLGDGSNWRVWAVIDELETNGLSASTPDEEFTTITSRVVCVLKQWAKRVCGSADVAIASEQECIVTRGRGEYSRLTLVSNLA</sequence>
<organism evidence="2 3">
    <name type="scientific">Thalassiosira oceanica</name>
    <name type="common">Marine diatom</name>
    <dbReference type="NCBI Taxonomy" id="159749"/>
    <lineage>
        <taxon>Eukaryota</taxon>
        <taxon>Sar</taxon>
        <taxon>Stramenopiles</taxon>
        <taxon>Ochrophyta</taxon>
        <taxon>Bacillariophyta</taxon>
        <taxon>Coscinodiscophyceae</taxon>
        <taxon>Thalassiosirophycidae</taxon>
        <taxon>Thalassiosirales</taxon>
        <taxon>Thalassiosiraceae</taxon>
        <taxon>Thalassiosira</taxon>
    </lineage>
</organism>
<keyword evidence="3" id="KW-1185">Reference proteome</keyword>
<feature type="chain" id="PRO_5012858983" evidence="1">
    <location>
        <begin position="16"/>
        <end position="136"/>
    </location>
</feature>
<feature type="signal peptide" evidence="1">
    <location>
        <begin position="1"/>
        <end position="15"/>
    </location>
</feature>
<evidence type="ECO:0000313" key="2">
    <source>
        <dbReference type="EMBL" id="EJK52248.1"/>
    </source>
</evidence>